<evidence type="ECO:0000313" key="4">
    <source>
        <dbReference type="EMBL" id="ABI24244.1"/>
    </source>
</evidence>
<dbReference type="EMBL" id="DQ868387">
    <property type="protein sequence ID" value="ABI24244.1"/>
    <property type="molecule type" value="Genomic_DNA"/>
</dbReference>
<dbReference type="AlphaFoldDB" id="Q0GFD4"/>
<sequence>IFRVPWYGRCWHASTSTVVSVSSTTLLSGPYKGGLRFHPSVNLSILKFLGFEQILKNSLTTLPMGGGKEWLSLRTLCASLTTRLCASANPFMTEHSRGTSALTQYNSCWRHWRQSPRDRLPVWPVQAPQERVHGNSHWLEHQVGRISHQARGHGLWCRLLPRGDVQGQQHHNQGQERPALWFWKRRSFRVRETPSARRKSAYILGLYRNHRRKGWLQRGETYSPQYLRTRSVAVSCVKDKYPSVR</sequence>
<dbReference type="PANTHER" id="PTHR43571">
    <property type="entry name" value="NADP-SPECIFIC GLUTAMATE DEHYDROGENASE 1-RELATED"/>
    <property type="match status" value="1"/>
</dbReference>
<dbReference type="Gene3D" id="3.40.50.10860">
    <property type="entry name" value="Leucine Dehydrogenase, chain A, domain 1"/>
    <property type="match status" value="1"/>
</dbReference>
<keyword evidence="2" id="KW-0560">Oxidoreductase</keyword>
<evidence type="ECO:0000256" key="1">
    <source>
        <dbReference type="ARBA" id="ARBA00006382"/>
    </source>
</evidence>
<proteinExistence type="inferred from homology"/>
<dbReference type="GO" id="GO:0004354">
    <property type="term" value="F:glutamate dehydrogenase (NADP+) activity"/>
    <property type="evidence" value="ECO:0007669"/>
    <property type="project" value="TreeGrafter"/>
</dbReference>
<dbReference type="Pfam" id="PF02812">
    <property type="entry name" value="ELFV_dehydrog_N"/>
    <property type="match status" value="1"/>
</dbReference>
<dbReference type="InterPro" id="IPR046346">
    <property type="entry name" value="Aminoacid_DH-like_N_sf"/>
</dbReference>
<protein>
    <submittedName>
        <fullName evidence="4">NADP-dependent glutamate dehydrogenase</fullName>
    </submittedName>
</protein>
<dbReference type="InterPro" id="IPR006097">
    <property type="entry name" value="Glu/Leu/Phe/Val/Trp_DH_dimer"/>
</dbReference>
<dbReference type="SUPFAM" id="SSF53223">
    <property type="entry name" value="Aminoacid dehydrogenase-like, N-terminal domain"/>
    <property type="match status" value="1"/>
</dbReference>
<feature type="domain" description="Glutamate/phenylalanine/leucine/valine/L-tryptophan dehydrogenase dimerisation" evidence="3">
    <location>
        <begin position="28"/>
        <end position="68"/>
    </location>
</feature>
<dbReference type="InterPro" id="IPR050724">
    <property type="entry name" value="Glu_Leu_Phe_Val_DH"/>
</dbReference>
<reference evidence="4" key="1">
    <citation type="submission" date="2006-07" db="EMBL/GenBank/DDBJ databases">
        <title>Giardia intestinalis isolate gi-dog9 NADP-dependent glutamate dehydrogenase (gdh) gene isolated from dog.</title>
        <authorList>
            <person name="Jaros D."/>
            <person name="Skowronska M."/>
            <person name="Zygner W."/>
            <person name="Bogdanowicz M."/>
            <person name="Wedrychowicz H."/>
        </authorList>
    </citation>
    <scope>NUCLEOTIDE SEQUENCE</scope>
    <source>
        <strain evidence="4">Gi-dog9</strain>
    </source>
</reference>
<organism evidence="4">
    <name type="scientific">Giardia intestinalis</name>
    <name type="common">Giardia lamblia</name>
    <dbReference type="NCBI Taxonomy" id="5741"/>
    <lineage>
        <taxon>Eukaryota</taxon>
        <taxon>Metamonada</taxon>
        <taxon>Diplomonadida</taxon>
        <taxon>Hexamitidae</taxon>
        <taxon>Giardiinae</taxon>
        <taxon>Giardia</taxon>
    </lineage>
</organism>
<feature type="non-terminal residue" evidence="4">
    <location>
        <position position="245"/>
    </location>
</feature>
<evidence type="ECO:0000256" key="2">
    <source>
        <dbReference type="ARBA" id="ARBA00023002"/>
    </source>
</evidence>
<name>Q0GFD4_GIAIN</name>
<gene>
    <name evidence="4" type="primary">gdh</name>
</gene>
<feature type="non-terminal residue" evidence="4">
    <location>
        <position position="1"/>
    </location>
</feature>
<comment type="similarity">
    <text evidence="1">Belongs to the Glu/Leu/Phe/Val dehydrogenases family.</text>
</comment>
<dbReference type="GO" id="GO:0006537">
    <property type="term" value="P:glutamate biosynthetic process"/>
    <property type="evidence" value="ECO:0007669"/>
    <property type="project" value="TreeGrafter"/>
</dbReference>
<accession>Q0GFD4</accession>
<dbReference type="PANTHER" id="PTHR43571:SF1">
    <property type="entry name" value="NADP-SPECIFIC GLUTAMATE DEHYDROGENASE 1-RELATED"/>
    <property type="match status" value="1"/>
</dbReference>
<evidence type="ECO:0000259" key="3">
    <source>
        <dbReference type="Pfam" id="PF02812"/>
    </source>
</evidence>
<dbReference type="GO" id="GO:0005829">
    <property type="term" value="C:cytosol"/>
    <property type="evidence" value="ECO:0007669"/>
    <property type="project" value="TreeGrafter"/>
</dbReference>